<name>A0ABN0DW41_AERSS</name>
<sequence length="271" mass="30255">MLSLTPGIKDSRLASLSQSDFQISTDKNTWYKQGSKMPFSQLHKSNTVYIFMSKNVIKEISKIPPPRSLVNMFSLIVNNELHPGSGLYEIKGSTDVNFTSRQMSVAIREKNGLTHPVKSGTVGRDKLEFEYLITESASVPSESLEVSIRQDMGSPFNKNCTFYPPNNVTQSMAVEVPAKIQFTDRIGSFKNMFAQVYCDGTPLDLRKLGIVETRSSIPWAESDSVAGAIRFYDISLLFDLRPKSVNQTVGGEQWEGEVYQSGTISVKSVWK</sequence>
<organism evidence="1 2">
    <name type="scientific">Aeromonas salmonicida subsp. salmonicida 01-B526</name>
    <dbReference type="NCBI Taxonomy" id="1076135"/>
    <lineage>
        <taxon>Bacteria</taxon>
        <taxon>Pseudomonadati</taxon>
        <taxon>Pseudomonadota</taxon>
        <taxon>Gammaproteobacteria</taxon>
        <taxon>Aeromonadales</taxon>
        <taxon>Aeromonadaceae</taxon>
        <taxon>Aeromonas</taxon>
    </lineage>
</organism>
<reference evidence="1 2" key="1">
    <citation type="journal article" date="2012" name="Front. Microbiol.">
        <title>Draft Genome Sequence of the Virulent Strain 01-B526 of the Fish Pathogen Aeromonas salmonicida.</title>
        <authorList>
            <person name="Charette S.J."/>
            <person name="Brochu F."/>
            <person name="Boyle B."/>
            <person name="Filion G."/>
            <person name="Tanaka K.H."/>
            <person name="Derome N."/>
        </authorList>
    </citation>
    <scope>NUCLEOTIDE SEQUENCE [LARGE SCALE GENOMIC DNA]</scope>
    <source>
        <strain evidence="1 2">01-B526</strain>
    </source>
</reference>
<dbReference type="EMBL" id="AGVO01000074">
    <property type="protein sequence ID" value="EHI50872.1"/>
    <property type="molecule type" value="Genomic_DNA"/>
</dbReference>
<accession>A0ABN0DW41</accession>
<comment type="caution">
    <text evidence="1">The sequence shown here is derived from an EMBL/GenBank/DDBJ whole genome shotgun (WGS) entry which is preliminary data.</text>
</comment>
<gene>
    <name evidence="1" type="ORF">IYQ_19203</name>
</gene>
<keyword evidence="2" id="KW-1185">Reference proteome</keyword>
<protein>
    <submittedName>
        <fullName evidence="1">Uncharacterized protein</fullName>
    </submittedName>
</protein>
<evidence type="ECO:0000313" key="1">
    <source>
        <dbReference type="EMBL" id="EHI50872.1"/>
    </source>
</evidence>
<proteinExistence type="predicted"/>
<dbReference type="Proteomes" id="UP000006428">
    <property type="component" value="Unassembled WGS sequence"/>
</dbReference>
<evidence type="ECO:0000313" key="2">
    <source>
        <dbReference type="Proteomes" id="UP000006428"/>
    </source>
</evidence>